<evidence type="ECO:0000313" key="4">
    <source>
        <dbReference type="EMBL" id="BBO35273.1"/>
    </source>
</evidence>
<feature type="compositionally biased region" description="Acidic residues" evidence="2">
    <location>
        <begin position="242"/>
        <end position="256"/>
    </location>
</feature>
<dbReference type="EMBL" id="AP021861">
    <property type="protein sequence ID" value="BBO35273.1"/>
    <property type="molecule type" value="Genomic_DNA"/>
</dbReference>
<dbReference type="Pfam" id="PF07596">
    <property type="entry name" value="SBP_bac_10"/>
    <property type="match status" value="1"/>
</dbReference>
<feature type="domain" description="DUF1559" evidence="3">
    <location>
        <begin position="41"/>
        <end position="291"/>
    </location>
</feature>
<dbReference type="PRINTS" id="PR00813">
    <property type="entry name" value="BCTERIALGSPG"/>
</dbReference>
<dbReference type="Gene3D" id="3.30.700.10">
    <property type="entry name" value="Glycoprotein, Type 4 Pilin"/>
    <property type="match status" value="1"/>
</dbReference>
<dbReference type="Pfam" id="PF07963">
    <property type="entry name" value="N_methyl"/>
    <property type="match status" value="1"/>
</dbReference>
<feature type="region of interest" description="Disordered" evidence="2">
    <location>
        <begin position="233"/>
        <end position="257"/>
    </location>
</feature>
<dbReference type="InterPro" id="IPR012902">
    <property type="entry name" value="N_methyl_site"/>
</dbReference>
<dbReference type="SUPFAM" id="SSF54523">
    <property type="entry name" value="Pili subunits"/>
    <property type="match status" value="1"/>
</dbReference>
<evidence type="ECO:0000313" key="5">
    <source>
        <dbReference type="Proteomes" id="UP000326837"/>
    </source>
</evidence>
<keyword evidence="5" id="KW-1185">Reference proteome</keyword>
<dbReference type="InterPro" id="IPR000983">
    <property type="entry name" value="Bac_GSPG_pilin"/>
</dbReference>
<accession>A0A5K7XLC2</accession>
<dbReference type="AlphaFoldDB" id="A0A5K7XLC2"/>
<dbReference type="KEGG" id="lpav:PLANPX_4885"/>
<dbReference type="NCBIfam" id="TIGR02532">
    <property type="entry name" value="IV_pilin_GFxxxE"/>
    <property type="match status" value="1"/>
</dbReference>
<dbReference type="Proteomes" id="UP000326837">
    <property type="component" value="Chromosome"/>
</dbReference>
<gene>
    <name evidence="4" type="ORF">PLANPX_4885</name>
</gene>
<protein>
    <recommendedName>
        <fullName evidence="3">DUF1559 domain-containing protein</fullName>
    </recommendedName>
</protein>
<keyword evidence="1" id="KW-0488">Methylation</keyword>
<dbReference type="PROSITE" id="PS00409">
    <property type="entry name" value="PROKAR_NTER_METHYL"/>
    <property type="match status" value="1"/>
</dbReference>
<dbReference type="GO" id="GO:0015627">
    <property type="term" value="C:type II protein secretion system complex"/>
    <property type="evidence" value="ECO:0007669"/>
    <property type="project" value="InterPro"/>
</dbReference>
<evidence type="ECO:0000259" key="3">
    <source>
        <dbReference type="Pfam" id="PF07596"/>
    </source>
</evidence>
<sequence>MTISTSMRNKRTASSGFTLVELLVVIAIIGVLVSLLLPAVQASREAARRCSCINNVMQLNLALQNYEFAHESFPAGSINPTGPIRNIPEGQDVGWIVQTLPYLEQNAMWRSFDQAAGAFAEVNEPVSSHPLEVLICPSYPGNRTNPESTVAYSTYSGCYNDAEQPIDVKNTGVLFLNSAIRFGDIYDGSSNTLLLSESIPDEESELGWVSGTRATLRNTSVFERPYSQPRLAPANVVNDGEMPVEGEETSAEEPEGNDLFVGGFGSFHSGDMINAGMADGSVRPIAPSIDPAILRQLGNRADKTIPGDF</sequence>
<organism evidence="4 5">
    <name type="scientific">Lacipirellula parvula</name>
    <dbReference type="NCBI Taxonomy" id="2650471"/>
    <lineage>
        <taxon>Bacteria</taxon>
        <taxon>Pseudomonadati</taxon>
        <taxon>Planctomycetota</taxon>
        <taxon>Planctomycetia</taxon>
        <taxon>Pirellulales</taxon>
        <taxon>Lacipirellulaceae</taxon>
        <taxon>Lacipirellula</taxon>
    </lineage>
</organism>
<evidence type="ECO:0000256" key="2">
    <source>
        <dbReference type="SAM" id="MobiDB-lite"/>
    </source>
</evidence>
<proteinExistence type="predicted"/>
<dbReference type="InterPro" id="IPR011453">
    <property type="entry name" value="DUF1559"/>
</dbReference>
<dbReference type="PANTHER" id="PTHR30093:SF2">
    <property type="entry name" value="TYPE II SECRETION SYSTEM PROTEIN H"/>
    <property type="match status" value="1"/>
</dbReference>
<dbReference type="PANTHER" id="PTHR30093">
    <property type="entry name" value="GENERAL SECRETION PATHWAY PROTEIN G"/>
    <property type="match status" value="1"/>
</dbReference>
<evidence type="ECO:0000256" key="1">
    <source>
        <dbReference type="ARBA" id="ARBA00022481"/>
    </source>
</evidence>
<dbReference type="InterPro" id="IPR045584">
    <property type="entry name" value="Pilin-like"/>
</dbReference>
<dbReference type="GO" id="GO:0015628">
    <property type="term" value="P:protein secretion by the type II secretion system"/>
    <property type="evidence" value="ECO:0007669"/>
    <property type="project" value="InterPro"/>
</dbReference>
<name>A0A5K7XLC2_9BACT</name>
<reference evidence="5" key="1">
    <citation type="submission" date="2019-10" db="EMBL/GenBank/DDBJ databases">
        <title>Lacipirellula parvula gen. nov., sp. nov., representing a lineage of planctomycetes widespread in freshwater anoxic habitats, and description of the family Lacipirellulaceae.</title>
        <authorList>
            <person name="Dedysh S.N."/>
            <person name="Kulichevskaya I.S."/>
            <person name="Beletsky A.V."/>
            <person name="Rakitin A.L."/>
            <person name="Mardanov A.V."/>
            <person name="Ivanova A.A."/>
            <person name="Saltykova V.X."/>
            <person name="Rijpstra W.I.C."/>
            <person name="Sinninghe Damste J.S."/>
            <person name="Ravin N.V."/>
        </authorList>
    </citation>
    <scope>NUCLEOTIDE SEQUENCE [LARGE SCALE GENOMIC DNA]</scope>
    <source>
        <strain evidence="5">PX69</strain>
    </source>
</reference>